<accession>A0A1I1V9R6</accession>
<dbReference type="InterPro" id="IPR010179">
    <property type="entry name" value="CRISPR-assoc_prot_Cse3"/>
</dbReference>
<dbReference type="STRING" id="910347.SAMN05421773_1324"/>
<dbReference type="AlphaFoldDB" id="A0A1I1V9R6"/>
<keyword evidence="2" id="KW-1185">Reference proteome</keyword>
<evidence type="ECO:0000313" key="1">
    <source>
        <dbReference type="EMBL" id="SFD79821.1"/>
    </source>
</evidence>
<dbReference type="Proteomes" id="UP000199207">
    <property type="component" value="Unassembled WGS sequence"/>
</dbReference>
<dbReference type="EMBL" id="FOLM01000032">
    <property type="protein sequence ID" value="SFD79821.1"/>
    <property type="molecule type" value="Genomic_DNA"/>
</dbReference>
<name>A0A1I1V9R6_9ACTN</name>
<protein>
    <submittedName>
        <fullName evidence="1">CRISPR-associated protein Cas6/Cse3/CasE, subtype I-E/ECOLI</fullName>
    </submittedName>
</protein>
<dbReference type="Pfam" id="PF08798">
    <property type="entry name" value="CRISPR_assoc"/>
    <property type="match status" value="1"/>
</dbReference>
<dbReference type="RefSeq" id="WP_093841754.1">
    <property type="nucleotide sequence ID" value="NZ_FOLM01000032.1"/>
</dbReference>
<reference evidence="1 2" key="1">
    <citation type="submission" date="2016-10" db="EMBL/GenBank/DDBJ databases">
        <authorList>
            <person name="de Groot N.N."/>
        </authorList>
    </citation>
    <scope>NUCLEOTIDE SEQUENCE [LARGE SCALE GENOMIC DNA]</scope>
    <source>
        <strain evidence="1 2">CGMCC 4.5739</strain>
    </source>
</reference>
<dbReference type="SMART" id="SM01101">
    <property type="entry name" value="CRISPR_assoc"/>
    <property type="match status" value="1"/>
</dbReference>
<dbReference type="Gene3D" id="3.30.70.1210">
    <property type="entry name" value="Crispr-associated protein, domain 2"/>
    <property type="match status" value="1"/>
</dbReference>
<organism evidence="1 2">
    <name type="scientific">Streptomyces aidingensis</name>
    <dbReference type="NCBI Taxonomy" id="910347"/>
    <lineage>
        <taxon>Bacteria</taxon>
        <taxon>Bacillati</taxon>
        <taxon>Actinomycetota</taxon>
        <taxon>Actinomycetes</taxon>
        <taxon>Kitasatosporales</taxon>
        <taxon>Streptomycetaceae</taxon>
        <taxon>Streptomyces</taxon>
    </lineage>
</organism>
<dbReference type="SUPFAM" id="SSF117987">
    <property type="entry name" value="CRISPR-associated protein"/>
    <property type="match status" value="1"/>
</dbReference>
<proteinExistence type="predicted"/>
<gene>
    <name evidence="1" type="ORF">SAMN05421773_1324</name>
</gene>
<dbReference type="NCBIfam" id="TIGR01907">
    <property type="entry name" value="casE_Cse3"/>
    <property type="match status" value="1"/>
</dbReference>
<dbReference type="OrthoDB" id="9795689at2"/>
<sequence>MTAPHARRRAPTPGDPPALFHSHLILTATEQQASHDIRRLQQLLAGGLPALGRERAPAGGRMLFAAVRAPAVPGSDTAIAPAGPALAMVVRTGVRPDWSPLLDAGRLAAAEVRPVTPAPAAGQEVSLRITANPVIRDRRTHRHSPLRSRSECQAWLRRSLARHGVRVTGPVHVSPATRLTGTGRNGPVVLVIRDFQARATVTDSAALAGALAEGIGRGKAYGCGMLNLTPSAPRSW</sequence>
<evidence type="ECO:0000313" key="2">
    <source>
        <dbReference type="Proteomes" id="UP000199207"/>
    </source>
</evidence>